<dbReference type="InterPro" id="IPR029045">
    <property type="entry name" value="ClpP/crotonase-like_dom_sf"/>
</dbReference>
<gene>
    <name evidence="2" type="ORF">E0L32_003942</name>
</gene>
<dbReference type="EMBL" id="SKBQ01000018">
    <property type="protein sequence ID" value="TPX16293.1"/>
    <property type="molecule type" value="Genomic_DNA"/>
</dbReference>
<dbReference type="OrthoDB" id="14970at2759"/>
<dbReference type="GeneID" id="41971389"/>
<dbReference type="GO" id="GO:0005739">
    <property type="term" value="C:mitochondrion"/>
    <property type="evidence" value="ECO:0007669"/>
    <property type="project" value="TreeGrafter"/>
</dbReference>
<dbReference type="Proteomes" id="UP000319257">
    <property type="component" value="Unassembled WGS sequence"/>
</dbReference>
<dbReference type="SUPFAM" id="SSF52096">
    <property type="entry name" value="ClpP/crotonase"/>
    <property type="match status" value="1"/>
</dbReference>
<organism evidence="2 3">
    <name type="scientific">Thyridium curvatum</name>
    <dbReference type="NCBI Taxonomy" id="1093900"/>
    <lineage>
        <taxon>Eukaryota</taxon>
        <taxon>Fungi</taxon>
        <taxon>Dikarya</taxon>
        <taxon>Ascomycota</taxon>
        <taxon>Pezizomycotina</taxon>
        <taxon>Sordariomycetes</taxon>
        <taxon>Sordariomycetidae</taxon>
        <taxon>Thyridiales</taxon>
        <taxon>Thyridiaceae</taxon>
        <taxon>Thyridium</taxon>
    </lineage>
</organism>
<comment type="similarity">
    <text evidence="1">Belongs to the enoyl-CoA hydratase/isomerase family.</text>
</comment>
<dbReference type="AlphaFoldDB" id="A0A507B9D6"/>
<dbReference type="PANTHER" id="PTHR43149">
    <property type="entry name" value="ENOYL-COA HYDRATASE"/>
    <property type="match status" value="1"/>
</dbReference>
<dbReference type="GO" id="GO:0051750">
    <property type="term" value="F:delta(3,5)-delta(2,4)-dienoyl-CoA isomerase activity"/>
    <property type="evidence" value="ECO:0007669"/>
    <property type="project" value="TreeGrafter"/>
</dbReference>
<evidence type="ECO:0000313" key="2">
    <source>
        <dbReference type="EMBL" id="TPX16293.1"/>
    </source>
</evidence>
<dbReference type="InParanoid" id="A0A507B9D6"/>
<name>A0A507B9D6_9PEZI</name>
<dbReference type="InterPro" id="IPR001753">
    <property type="entry name" value="Enoyl-CoA_hydra/iso"/>
</dbReference>
<comment type="caution">
    <text evidence="2">The sequence shown here is derived from an EMBL/GenBank/DDBJ whole genome shotgun (WGS) entry which is preliminary data.</text>
</comment>
<evidence type="ECO:0000256" key="1">
    <source>
        <dbReference type="ARBA" id="ARBA00005254"/>
    </source>
</evidence>
<dbReference type="PANTHER" id="PTHR43149:SF1">
    <property type="entry name" value="DELTA(3,5)-DELTA(2,4)-DIENOYL-COA ISOMERASE, MITOCHONDRIAL"/>
    <property type="match status" value="1"/>
</dbReference>
<dbReference type="CDD" id="cd06558">
    <property type="entry name" value="crotonase-like"/>
    <property type="match status" value="1"/>
</dbReference>
<evidence type="ECO:0000313" key="3">
    <source>
        <dbReference type="Proteomes" id="UP000319257"/>
    </source>
</evidence>
<dbReference type="Gene3D" id="3.90.226.10">
    <property type="entry name" value="2-enoyl-CoA Hydratase, Chain A, domain 1"/>
    <property type="match status" value="1"/>
</dbReference>
<protein>
    <submittedName>
        <fullName evidence="2">Uncharacterized protein</fullName>
    </submittedName>
</protein>
<proteinExistence type="inferred from homology"/>
<dbReference type="STRING" id="1093900.A0A507B9D6"/>
<dbReference type="Pfam" id="PF00378">
    <property type="entry name" value="ECH_1"/>
    <property type="match status" value="1"/>
</dbReference>
<dbReference type="RefSeq" id="XP_030998004.1">
    <property type="nucleotide sequence ID" value="XM_031138297.1"/>
</dbReference>
<accession>A0A507B9D6</accession>
<sequence length="125" mass="13868">MGPPAIQYFSVSKPREYVAHVEINRPEKLNAFIDAMWLEMKAVFSQLSGDPSVRAIVFSGAGEKAFSTGLDLKAASQEGSMFIPRPQDIPDAARHGFAVRKWIINIQDCVSSIERCEKRKVSANL</sequence>
<dbReference type="InterPro" id="IPR045002">
    <property type="entry name" value="Ech1-like"/>
</dbReference>
<keyword evidence="3" id="KW-1185">Reference proteome</keyword>
<reference evidence="2 3" key="1">
    <citation type="submission" date="2019-06" db="EMBL/GenBank/DDBJ databases">
        <title>Draft genome sequence of the filamentous fungus Phialemoniopsis curvata isolated from diesel fuel.</title>
        <authorList>
            <person name="Varaljay V.A."/>
            <person name="Lyon W.J."/>
            <person name="Crouch A.L."/>
            <person name="Drake C.E."/>
            <person name="Hollomon J.M."/>
            <person name="Nadeau L.J."/>
            <person name="Nunn H.S."/>
            <person name="Stevenson B.S."/>
            <person name="Bojanowski C.L."/>
            <person name="Crookes-Goodson W.J."/>
        </authorList>
    </citation>
    <scope>NUCLEOTIDE SEQUENCE [LARGE SCALE GENOMIC DNA]</scope>
    <source>
        <strain evidence="2 3">D216</strain>
    </source>
</reference>